<sequence>MQQQVFPAQPLQRLADGLQCHCPNRGLDCPVAVAVQAVEQHLLSGCEWREEECDQFHQQVRRPEMARHKDTCPAKPMACGSADVGCPTRCQQGDLAAHERDGVVAHVGLLRQRLADTSAGLTHTKAQLADSRSEVTQCKADLAQTRSALAQTSESRAAQGDMAAALKQTQNDLAAVRSQIDQLFLPLATPEGLEARWDEAAREVAIDWRKPRGRVPPRVGDGGDLSRSAVVYMGPDCRCRYRFPPGIDGRAGVRFVVVAVRGLAESGPSAPATCSRPAAVFRYDHDMDERGLFYYIGTQGRTQPWQNPAKAGWVTATRSSDGPMGGAPSDALGRQPCNSYTSAHPNSWWQVDLGAGRLFTPTHYTVRSTPRPIWAPNGGHSLDLSGLEMYGSLDEQ</sequence>
<dbReference type="PANTHER" id="PTHR47457:SF1">
    <property type="entry name" value="BTB DOMAIN-CONTAINING PROTEIN-RELATED"/>
    <property type="match status" value="1"/>
</dbReference>
<dbReference type="Gene3D" id="3.30.40.10">
    <property type="entry name" value="Zinc/RING finger domain, C3HC4 (zinc finger)"/>
    <property type="match status" value="1"/>
</dbReference>
<reference evidence="1" key="1">
    <citation type="journal article" date="2022" name="bioRxiv">
        <title>Genomics of Preaxostyla Flagellates Illuminates Evolutionary Transitions and the Path Towards Mitochondrial Loss.</title>
        <authorList>
            <person name="Novak L.V.F."/>
            <person name="Treitli S.C."/>
            <person name="Pyrih J."/>
            <person name="Halakuc P."/>
            <person name="Pipaliya S.V."/>
            <person name="Vacek V."/>
            <person name="Brzon O."/>
            <person name="Soukal P."/>
            <person name="Eme L."/>
            <person name="Dacks J.B."/>
            <person name="Karnkowska A."/>
            <person name="Elias M."/>
            <person name="Hampl V."/>
        </authorList>
    </citation>
    <scope>NUCLEOTIDE SEQUENCE</scope>
    <source>
        <strain evidence="1">RCP-MX</strain>
    </source>
</reference>
<dbReference type="Proteomes" id="UP001141327">
    <property type="component" value="Unassembled WGS sequence"/>
</dbReference>
<protein>
    <recommendedName>
        <fullName evidence="3">TRAF-type domain-containing protein</fullName>
    </recommendedName>
</protein>
<proteinExistence type="predicted"/>
<accession>A0ABQ8UZG3</accession>
<organism evidence="1 2">
    <name type="scientific">Paratrimastix pyriformis</name>
    <dbReference type="NCBI Taxonomy" id="342808"/>
    <lineage>
        <taxon>Eukaryota</taxon>
        <taxon>Metamonada</taxon>
        <taxon>Preaxostyla</taxon>
        <taxon>Paratrimastigidae</taxon>
        <taxon>Paratrimastix</taxon>
    </lineage>
</organism>
<comment type="caution">
    <text evidence="1">The sequence shown here is derived from an EMBL/GenBank/DDBJ whole genome shotgun (WGS) entry which is preliminary data.</text>
</comment>
<evidence type="ECO:0000313" key="2">
    <source>
        <dbReference type="Proteomes" id="UP001141327"/>
    </source>
</evidence>
<gene>
    <name evidence="1" type="ORF">PAPYR_1381</name>
</gene>
<evidence type="ECO:0000313" key="1">
    <source>
        <dbReference type="EMBL" id="KAJ4462195.1"/>
    </source>
</evidence>
<name>A0ABQ8UZG3_9EUKA</name>
<evidence type="ECO:0008006" key="3">
    <source>
        <dbReference type="Google" id="ProtNLM"/>
    </source>
</evidence>
<keyword evidence="2" id="KW-1185">Reference proteome</keyword>
<dbReference type="PANTHER" id="PTHR47457">
    <property type="entry name" value="OS05G0345500 PROTEIN"/>
    <property type="match status" value="1"/>
</dbReference>
<dbReference type="InterPro" id="IPR013083">
    <property type="entry name" value="Znf_RING/FYVE/PHD"/>
</dbReference>
<dbReference type="EMBL" id="JAPMOS010000004">
    <property type="protein sequence ID" value="KAJ4462195.1"/>
    <property type="molecule type" value="Genomic_DNA"/>
</dbReference>